<dbReference type="Pfam" id="PF10417">
    <property type="entry name" value="1-cysPrx_C"/>
    <property type="match status" value="1"/>
</dbReference>
<evidence type="ECO:0000256" key="1">
    <source>
        <dbReference type="ARBA" id="ARBA00009796"/>
    </source>
</evidence>
<keyword evidence="3 9" id="KW-0575">Peroxidase</keyword>
<dbReference type="InterPro" id="IPR036249">
    <property type="entry name" value="Thioredoxin-like_sf"/>
</dbReference>
<evidence type="ECO:0000313" key="13">
    <source>
        <dbReference type="Proteomes" id="UP000093000"/>
    </source>
</evidence>
<proteinExistence type="inferred from homology"/>
<evidence type="ECO:0000256" key="10">
    <source>
        <dbReference type="PIRSR" id="PIRSR000239-1"/>
    </source>
</evidence>
<dbReference type="SUPFAM" id="SSF52833">
    <property type="entry name" value="Thioredoxin-like"/>
    <property type="match status" value="1"/>
</dbReference>
<evidence type="ECO:0000256" key="5">
    <source>
        <dbReference type="ARBA" id="ARBA00023002"/>
    </source>
</evidence>
<evidence type="ECO:0000259" key="11">
    <source>
        <dbReference type="PROSITE" id="PS51352"/>
    </source>
</evidence>
<keyword evidence="5 9" id="KW-0560">Oxidoreductase</keyword>
<keyword evidence="6" id="KW-1015">Disulfide bond</keyword>
<evidence type="ECO:0000256" key="3">
    <source>
        <dbReference type="ARBA" id="ARBA00022559"/>
    </source>
</evidence>
<dbReference type="InterPro" id="IPR019479">
    <property type="entry name" value="Peroxiredoxin_C"/>
</dbReference>
<dbReference type="GO" id="GO:0005829">
    <property type="term" value="C:cytosol"/>
    <property type="evidence" value="ECO:0007669"/>
    <property type="project" value="TreeGrafter"/>
</dbReference>
<comment type="catalytic activity">
    <reaction evidence="8">
        <text>a hydroperoxide + [thioredoxin]-dithiol = an alcohol + [thioredoxin]-disulfide + H2O</text>
        <dbReference type="Rhea" id="RHEA:62620"/>
        <dbReference type="Rhea" id="RHEA-COMP:10698"/>
        <dbReference type="Rhea" id="RHEA-COMP:10700"/>
        <dbReference type="ChEBI" id="CHEBI:15377"/>
        <dbReference type="ChEBI" id="CHEBI:29950"/>
        <dbReference type="ChEBI" id="CHEBI:30879"/>
        <dbReference type="ChEBI" id="CHEBI:35924"/>
        <dbReference type="ChEBI" id="CHEBI:50058"/>
        <dbReference type="EC" id="1.11.1.24"/>
    </reaction>
</comment>
<reference evidence="12 13" key="1">
    <citation type="submission" date="2016-03" db="EMBL/GenBank/DDBJ databases">
        <title>Choanephora cucurbitarum.</title>
        <authorList>
            <person name="Min B."/>
            <person name="Park H."/>
            <person name="Park J.-H."/>
            <person name="Shin H.-D."/>
            <person name="Choi I.-G."/>
        </authorList>
    </citation>
    <scope>NUCLEOTIDE SEQUENCE [LARGE SCALE GENOMIC DNA]</scope>
    <source>
        <strain evidence="12 13">KUS-F28377</strain>
    </source>
</reference>
<dbReference type="InterPro" id="IPR013766">
    <property type="entry name" value="Thioredoxin_domain"/>
</dbReference>
<comment type="similarity">
    <text evidence="1">Belongs to the peroxiredoxin family. AhpC/Prx1 subfamily.</text>
</comment>
<dbReference type="Pfam" id="PF00578">
    <property type="entry name" value="AhpC-TSA"/>
    <property type="match status" value="1"/>
</dbReference>
<dbReference type="PANTHER" id="PTHR10681">
    <property type="entry name" value="THIOREDOXIN PEROXIDASE"/>
    <property type="match status" value="1"/>
</dbReference>
<dbReference type="PROSITE" id="PS51352">
    <property type="entry name" value="THIOREDOXIN_2"/>
    <property type="match status" value="1"/>
</dbReference>
<dbReference type="InterPro" id="IPR024706">
    <property type="entry name" value="Peroxiredoxin_AhpC-typ"/>
</dbReference>
<dbReference type="FunFam" id="3.40.30.10:FF:000003">
    <property type="entry name" value="Peroxiredoxin 1"/>
    <property type="match status" value="1"/>
</dbReference>
<name>A0A1C7NK44_9FUNG</name>
<dbReference type="PANTHER" id="PTHR10681:SF171">
    <property type="entry name" value="PEROXIREDOXIN 4"/>
    <property type="match status" value="1"/>
</dbReference>
<dbReference type="OrthoDB" id="185659at2759"/>
<comment type="function">
    <text evidence="9">Thiol-specific peroxidase that catalyzes the reduction of hydrogen peroxide and organic hydroperoxides to water and alcohols, respectively.</text>
</comment>
<comment type="caution">
    <text evidence="12">The sequence shown here is derived from an EMBL/GenBank/DDBJ whole genome shotgun (WGS) entry which is preliminary data.</text>
</comment>
<keyword evidence="4 9" id="KW-0049">Antioxidant</keyword>
<dbReference type="Proteomes" id="UP000093000">
    <property type="component" value="Unassembled WGS sequence"/>
</dbReference>
<dbReference type="CDD" id="cd03015">
    <property type="entry name" value="PRX_Typ2cys"/>
    <property type="match status" value="1"/>
</dbReference>
<evidence type="ECO:0000313" key="12">
    <source>
        <dbReference type="EMBL" id="OBZ89425.1"/>
    </source>
</evidence>
<evidence type="ECO:0000256" key="4">
    <source>
        <dbReference type="ARBA" id="ARBA00022862"/>
    </source>
</evidence>
<protein>
    <recommendedName>
        <fullName evidence="2">thioredoxin-dependent peroxiredoxin</fullName>
        <ecNumber evidence="2">1.11.1.24</ecNumber>
    </recommendedName>
</protein>
<keyword evidence="13" id="KW-1185">Reference proteome</keyword>
<keyword evidence="7 9" id="KW-0676">Redox-active center</keyword>
<evidence type="ECO:0000256" key="8">
    <source>
        <dbReference type="ARBA" id="ARBA00049091"/>
    </source>
</evidence>
<dbReference type="GO" id="GO:0008379">
    <property type="term" value="F:thioredoxin peroxidase activity"/>
    <property type="evidence" value="ECO:0007669"/>
    <property type="project" value="TreeGrafter"/>
</dbReference>
<dbReference type="GO" id="GO:0033554">
    <property type="term" value="P:cellular response to stress"/>
    <property type="evidence" value="ECO:0007669"/>
    <property type="project" value="TreeGrafter"/>
</dbReference>
<dbReference type="FunCoup" id="A0A1C7NK44">
    <property type="interactions" value="531"/>
</dbReference>
<dbReference type="EC" id="1.11.1.24" evidence="2"/>
<dbReference type="Gene3D" id="3.40.30.10">
    <property type="entry name" value="Glutaredoxin"/>
    <property type="match status" value="1"/>
</dbReference>
<evidence type="ECO:0000256" key="7">
    <source>
        <dbReference type="ARBA" id="ARBA00023284"/>
    </source>
</evidence>
<evidence type="ECO:0000256" key="6">
    <source>
        <dbReference type="ARBA" id="ARBA00023157"/>
    </source>
</evidence>
<feature type="active site" description="Cysteine sulfenic acid (-SOH) intermediate; for peroxidase activity" evidence="10">
    <location>
        <position position="49"/>
    </location>
</feature>
<organism evidence="12 13">
    <name type="scientific">Choanephora cucurbitarum</name>
    <dbReference type="NCBI Taxonomy" id="101091"/>
    <lineage>
        <taxon>Eukaryota</taxon>
        <taxon>Fungi</taxon>
        <taxon>Fungi incertae sedis</taxon>
        <taxon>Mucoromycota</taxon>
        <taxon>Mucoromycotina</taxon>
        <taxon>Mucoromycetes</taxon>
        <taxon>Mucorales</taxon>
        <taxon>Mucorineae</taxon>
        <taxon>Choanephoraceae</taxon>
        <taxon>Choanephoroideae</taxon>
        <taxon>Choanephora</taxon>
    </lineage>
</organism>
<accession>A0A1C7NK44</accession>
<dbReference type="STRING" id="101091.A0A1C7NK44"/>
<dbReference type="InParanoid" id="A0A1C7NK44"/>
<dbReference type="GO" id="GO:0045454">
    <property type="term" value="P:cell redox homeostasis"/>
    <property type="evidence" value="ECO:0007669"/>
    <property type="project" value="TreeGrafter"/>
</dbReference>
<dbReference type="GO" id="GO:0042744">
    <property type="term" value="P:hydrogen peroxide catabolic process"/>
    <property type="evidence" value="ECO:0007669"/>
    <property type="project" value="TreeGrafter"/>
</dbReference>
<dbReference type="AlphaFoldDB" id="A0A1C7NK44"/>
<dbReference type="GO" id="GO:0006979">
    <property type="term" value="P:response to oxidative stress"/>
    <property type="evidence" value="ECO:0007669"/>
    <property type="project" value="TreeGrafter"/>
</dbReference>
<gene>
    <name evidence="12" type="primary">PRDX1</name>
    <name evidence="12" type="ORF">A0J61_02530</name>
</gene>
<evidence type="ECO:0000256" key="2">
    <source>
        <dbReference type="ARBA" id="ARBA00013017"/>
    </source>
</evidence>
<dbReference type="PIRSF" id="PIRSF000239">
    <property type="entry name" value="AHPC"/>
    <property type="match status" value="1"/>
</dbReference>
<dbReference type="InterPro" id="IPR000866">
    <property type="entry name" value="AhpC/TSA"/>
</dbReference>
<feature type="domain" description="Thioredoxin" evidence="11">
    <location>
        <begin position="3"/>
        <end position="163"/>
    </location>
</feature>
<sequence>MVAQVQRPAPNFSAPGVNGGEIVANITLSDFRGKYVVFFWYPMDFTFVCPTEIIAFNDRLEEFRKLDCEVIAASGDSEYTHRAWIKTPRDQGGLGPDTILPIVADKTRRIATDYGIYLDQQGVSLRGLFIIDKNGIIRHITINDLPVGRSVDETLRLVEAFQFTDMHGEVCPANWKKGDHTLAPDVEKSKPFFKKTASKHQK</sequence>
<dbReference type="EMBL" id="LUGH01000096">
    <property type="protein sequence ID" value="OBZ89425.1"/>
    <property type="molecule type" value="Genomic_DNA"/>
</dbReference>
<dbReference type="InterPro" id="IPR050217">
    <property type="entry name" value="Peroxiredoxin"/>
</dbReference>
<evidence type="ECO:0000256" key="9">
    <source>
        <dbReference type="PIRNR" id="PIRNR000239"/>
    </source>
</evidence>